<dbReference type="GO" id="GO:0009410">
    <property type="term" value="P:response to xenobiotic stimulus"/>
    <property type="evidence" value="ECO:0007669"/>
    <property type="project" value="EnsemblFungi"/>
</dbReference>
<dbReference type="AlphaFoldDB" id="H2B1Z5"/>
<dbReference type="GO" id="GO:1904262">
    <property type="term" value="P:negative regulation of TORC1 signaling"/>
    <property type="evidence" value="ECO:0007669"/>
    <property type="project" value="EnsemblFungi"/>
</dbReference>
<dbReference type="KEGG" id="kaf:KAFR_0L00380"/>
<dbReference type="Pfam" id="PF06218">
    <property type="entry name" value="NPR2"/>
    <property type="match status" value="1"/>
</dbReference>
<dbReference type="GO" id="GO:2000785">
    <property type="term" value="P:regulation of autophagosome assembly"/>
    <property type="evidence" value="ECO:0007669"/>
    <property type="project" value="EnsemblFungi"/>
</dbReference>
<dbReference type="GO" id="GO:0034198">
    <property type="term" value="P:cellular response to amino acid starvation"/>
    <property type="evidence" value="ECO:0007669"/>
    <property type="project" value="EnsemblFungi"/>
</dbReference>
<sequence length="540" mass="62083">MNTQFEGFEPIHTIFFSIFHPTEGSKVCYQFPPENLQAYNINFDSIKNFVIPKPQLCHRLLTLEYKNYRLVSYPVNVSSSSYARNFFSFNFVFIFSYDCQTLPYEPAIERLGKMFKTLEEQSQILSKSQRTSAFFKDGEDVDFVDTKFSIQDLLMRLYQDLNNYSECLIPIDEGNEINIKIFPVLKPPTSVQISIEDVPLSIVNLDKIVDLNWDPTMLSILPFIDGVNSITNISHLSDSDPNLVIECIKHLIYYNCVIITDIFQFSNIYAPSSLINNFLRDPMIAFNCQSYVVLPPGSKINDLPLASEQDDEINNSDMTQKALSSSRSSFSSYFSHKSAYARVSETAHHHQSTSTLSSSEGQQDNPRQGQVLPSKCTLFDLYRSLNYGCTVEAWYKQNFSTIKENHIDVRKFIKFGVINKIIYRVHQYPIMEHKTFKSPLLSDRQNDKIVLSTSDIKFDVGDRILNSIYNKLSKVTFDRDKKLESKIGNSRNLGESEKNILFNALERHESFDRICSKLGKSKNEVESIISEIGEYMTINS</sequence>
<dbReference type="InParanoid" id="H2B1Z5"/>
<proteinExistence type="inferred from homology"/>
<dbReference type="GO" id="GO:0015840">
    <property type="term" value="P:urea transport"/>
    <property type="evidence" value="ECO:0007669"/>
    <property type="project" value="EnsemblFungi"/>
</dbReference>
<accession>H2B1Z5</accession>
<dbReference type="PANTHER" id="PTHR12991:SF10">
    <property type="entry name" value="GATOR COMPLEX PROTEIN NPRL2"/>
    <property type="match status" value="1"/>
</dbReference>
<gene>
    <name evidence="2" type="primary">KAFR0L00380</name>
    <name evidence="2" type="ORF">KAFR_0L00380</name>
</gene>
<name>H2B1Z5_KAZAF</name>
<reference evidence="2 3" key="1">
    <citation type="journal article" date="2011" name="Proc. Natl. Acad. Sci. U.S.A.">
        <title>Evolutionary erosion of yeast sex chromosomes by mating-type switching accidents.</title>
        <authorList>
            <person name="Gordon J.L."/>
            <person name="Armisen D."/>
            <person name="Proux-Wera E."/>
            <person name="Oheigeartaigh S.S."/>
            <person name="Byrne K.P."/>
            <person name="Wolfe K.H."/>
        </authorList>
    </citation>
    <scope>NUCLEOTIDE SEQUENCE [LARGE SCALE GENOMIC DNA]</scope>
    <source>
        <strain evidence="3">ATCC 22294 / BCRC 22015 / CBS 2517 / CECT 1963 / NBRC 1671 / NRRL Y-8276</strain>
    </source>
</reference>
<dbReference type="InterPro" id="IPR009348">
    <property type="entry name" value="NPR2-like"/>
</dbReference>
<dbReference type="GO" id="GO:0005096">
    <property type="term" value="F:GTPase activator activity"/>
    <property type="evidence" value="ECO:0007669"/>
    <property type="project" value="TreeGrafter"/>
</dbReference>
<dbReference type="HOGENOM" id="CLU_014995_3_2_1"/>
<dbReference type="GO" id="GO:0006995">
    <property type="term" value="P:cellular response to nitrogen starvation"/>
    <property type="evidence" value="ECO:0007669"/>
    <property type="project" value="EnsemblFungi"/>
</dbReference>
<dbReference type="eggNOG" id="KOG3789">
    <property type="taxonomic scope" value="Eukaryota"/>
</dbReference>
<evidence type="ECO:0000313" key="3">
    <source>
        <dbReference type="Proteomes" id="UP000005220"/>
    </source>
</evidence>
<dbReference type="FunCoup" id="H2B1Z5">
    <property type="interactions" value="239"/>
</dbReference>
<organism evidence="2 3">
    <name type="scientific">Kazachstania africana (strain ATCC 22294 / BCRC 22015 / CBS 2517 / CECT 1963 / NBRC 1671 / NRRL Y-8276)</name>
    <name type="common">Yeast</name>
    <name type="synonym">Kluyveromyces africanus</name>
    <dbReference type="NCBI Taxonomy" id="1071382"/>
    <lineage>
        <taxon>Eukaryota</taxon>
        <taxon>Fungi</taxon>
        <taxon>Dikarya</taxon>
        <taxon>Ascomycota</taxon>
        <taxon>Saccharomycotina</taxon>
        <taxon>Saccharomycetes</taxon>
        <taxon>Saccharomycetales</taxon>
        <taxon>Saccharomycetaceae</taxon>
        <taxon>Kazachstania</taxon>
    </lineage>
</organism>
<dbReference type="PANTHER" id="PTHR12991">
    <property type="entry name" value="NITROGEN PERMEASE REGULATOR 2/TUMOR SUPPRESSOR CANDIDATE 4"/>
    <property type="match status" value="1"/>
</dbReference>
<dbReference type="GO" id="GO:0005774">
    <property type="term" value="C:vacuolar membrane"/>
    <property type="evidence" value="ECO:0007669"/>
    <property type="project" value="TreeGrafter"/>
</dbReference>
<dbReference type="GO" id="GO:0015824">
    <property type="term" value="P:proline transport"/>
    <property type="evidence" value="ECO:0007669"/>
    <property type="project" value="EnsemblFungi"/>
</dbReference>
<dbReference type="GO" id="GO:1990130">
    <property type="term" value="C:GATOR1 complex"/>
    <property type="evidence" value="ECO:0007669"/>
    <property type="project" value="EnsemblFungi"/>
</dbReference>
<dbReference type="STRING" id="1071382.H2B1Z5"/>
<keyword evidence="3" id="KW-1185">Reference proteome</keyword>
<dbReference type="GO" id="GO:0010508">
    <property type="term" value="P:positive regulation of autophagy"/>
    <property type="evidence" value="ECO:0007669"/>
    <property type="project" value="EnsemblFungi"/>
</dbReference>
<protein>
    <recommendedName>
        <fullName evidence="4">Nitrogen permease regulator 2</fullName>
    </recommendedName>
</protein>
<dbReference type="OrthoDB" id="338854at2759"/>
<dbReference type="Proteomes" id="UP000005220">
    <property type="component" value="Chromosome 12"/>
</dbReference>
<dbReference type="GeneID" id="13886853"/>
<evidence type="ECO:0000256" key="1">
    <source>
        <dbReference type="ARBA" id="ARBA00008433"/>
    </source>
</evidence>
<evidence type="ECO:0000313" key="2">
    <source>
        <dbReference type="EMBL" id="CCF60645.1"/>
    </source>
</evidence>
<dbReference type="RefSeq" id="XP_003959780.1">
    <property type="nucleotide sequence ID" value="XM_003959731.1"/>
</dbReference>
<dbReference type="EMBL" id="HE650832">
    <property type="protein sequence ID" value="CCF60645.1"/>
    <property type="molecule type" value="Genomic_DNA"/>
</dbReference>
<evidence type="ECO:0008006" key="4">
    <source>
        <dbReference type="Google" id="ProtNLM"/>
    </source>
</evidence>
<comment type="similarity">
    <text evidence="1">Belongs to the NPR2 family.</text>
</comment>